<name>A0ABU8S296_9SPHN</name>
<sequence>MTGSVSPRRFGRRGRRALRRMTKRQRAIFLAMRFEDGSYPELAARHGIGVRQVEAEFAAALLILVLAFRDPEPWWRRL</sequence>
<dbReference type="Pfam" id="PF08281">
    <property type="entry name" value="Sigma70_r4_2"/>
    <property type="match status" value="1"/>
</dbReference>
<dbReference type="Proteomes" id="UP001361239">
    <property type="component" value="Unassembled WGS sequence"/>
</dbReference>
<dbReference type="SUPFAM" id="SSF88659">
    <property type="entry name" value="Sigma3 and sigma4 domains of RNA polymerase sigma factors"/>
    <property type="match status" value="1"/>
</dbReference>
<evidence type="ECO:0000313" key="2">
    <source>
        <dbReference type="EMBL" id="MEJ5979483.1"/>
    </source>
</evidence>
<keyword evidence="3" id="KW-1185">Reference proteome</keyword>
<dbReference type="EMBL" id="JBBHJZ010000008">
    <property type="protein sequence ID" value="MEJ5979483.1"/>
    <property type="molecule type" value="Genomic_DNA"/>
</dbReference>
<dbReference type="InterPro" id="IPR013324">
    <property type="entry name" value="RNA_pol_sigma_r3/r4-like"/>
</dbReference>
<feature type="domain" description="RNA polymerase sigma factor 70 region 4 type 2" evidence="1">
    <location>
        <begin position="15"/>
        <end position="61"/>
    </location>
</feature>
<gene>
    <name evidence="2" type="ORF">WG901_22710</name>
</gene>
<evidence type="ECO:0000313" key="3">
    <source>
        <dbReference type="Proteomes" id="UP001361239"/>
    </source>
</evidence>
<reference evidence="2 3" key="1">
    <citation type="submission" date="2024-03" db="EMBL/GenBank/DDBJ databases">
        <authorList>
            <person name="Jo J.-H."/>
        </authorList>
    </citation>
    <scope>NUCLEOTIDE SEQUENCE [LARGE SCALE GENOMIC DNA]</scope>
    <source>
        <strain evidence="2 3">PS1R-30</strain>
    </source>
</reference>
<organism evidence="2 3">
    <name type="scientific">Novosphingobium anseongense</name>
    <dbReference type="NCBI Taxonomy" id="3133436"/>
    <lineage>
        <taxon>Bacteria</taxon>
        <taxon>Pseudomonadati</taxon>
        <taxon>Pseudomonadota</taxon>
        <taxon>Alphaproteobacteria</taxon>
        <taxon>Sphingomonadales</taxon>
        <taxon>Sphingomonadaceae</taxon>
        <taxon>Novosphingobium</taxon>
    </lineage>
</organism>
<accession>A0ABU8S296</accession>
<protein>
    <submittedName>
        <fullName evidence="2">Sigma factor-like helix-turn-helix DNA-binding protein</fullName>
    </submittedName>
</protein>
<dbReference type="Gene3D" id="1.10.10.10">
    <property type="entry name" value="Winged helix-like DNA-binding domain superfamily/Winged helix DNA-binding domain"/>
    <property type="match status" value="1"/>
</dbReference>
<proteinExistence type="predicted"/>
<comment type="caution">
    <text evidence="2">The sequence shown here is derived from an EMBL/GenBank/DDBJ whole genome shotgun (WGS) entry which is preliminary data.</text>
</comment>
<dbReference type="RefSeq" id="WP_339589421.1">
    <property type="nucleotide sequence ID" value="NZ_JBBHJZ010000008.1"/>
</dbReference>
<evidence type="ECO:0000259" key="1">
    <source>
        <dbReference type="Pfam" id="PF08281"/>
    </source>
</evidence>
<dbReference type="InterPro" id="IPR036388">
    <property type="entry name" value="WH-like_DNA-bd_sf"/>
</dbReference>
<dbReference type="InterPro" id="IPR013249">
    <property type="entry name" value="RNA_pol_sigma70_r4_t2"/>
</dbReference>